<proteinExistence type="predicted"/>
<protein>
    <submittedName>
        <fullName evidence="1">Serine/threonine-protein phosphatase PP-X isozyme 2-like</fullName>
    </submittedName>
</protein>
<dbReference type="SUPFAM" id="SSF56300">
    <property type="entry name" value="Metallo-dependent phosphatases"/>
    <property type="match status" value="1"/>
</dbReference>
<dbReference type="InterPro" id="IPR047129">
    <property type="entry name" value="PPA2-like"/>
</dbReference>
<name>A0A2P2JTA9_RHIMU</name>
<sequence>MSDLDRQIEQLKNCEPLKESEVKALCLKAMEILVEESNVQRVDAPVTVHVLLDYFWIWFALELAKRKDFLWLLIWE</sequence>
<dbReference type="PANTHER" id="PTHR45619">
    <property type="entry name" value="SERINE/THREONINE-PROTEIN PHOSPHATASE PP2A-RELATED"/>
    <property type="match status" value="1"/>
</dbReference>
<dbReference type="AlphaFoldDB" id="A0A2P2JTA9"/>
<evidence type="ECO:0000313" key="1">
    <source>
        <dbReference type="EMBL" id="MBW96670.1"/>
    </source>
</evidence>
<dbReference type="Gene3D" id="3.60.21.10">
    <property type="match status" value="1"/>
</dbReference>
<organism evidence="1">
    <name type="scientific">Rhizophora mucronata</name>
    <name type="common">Asiatic mangrove</name>
    <dbReference type="NCBI Taxonomy" id="61149"/>
    <lineage>
        <taxon>Eukaryota</taxon>
        <taxon>Viridiplantae</taxon>
        <taxon>Streptophyta</taxon>
        <taxon>Embryophyta</taxon>
        <taxon>Tracheophyta</taxon>
        <taxon>Spermatophyta</taxon>
        <taxon>Magnoliopsida</taxon>
        <taxon>eudicotyledons</taxon>
        <taxon>Gunneridae</taxon>
        <taxon>Pentapetalae</taxon>
        <taxon>rosids</taxon>
        <taxon>fabids</taxon>
        <taxon>Malpighiales</taxon>
        <taxon>Rhizophoraceae</taxon>
        <taxon>Rhizophora</taxon>
    </lineage>
</organism>
<accession>A0A2P2JTA9</accession>
<reference evidence="1" key="1">
    <citation type="submission" date="2018-02" db="EMBL/GenBank/DDBJ databases">
        <title>Rhizophora mucronata_Transcriptome.</title>
        <authorList>
            <person name="Meera S.P."/>
            <person name="Sreeshan A."/>
            <person name="Augustine A."/>
        </authorList>
    </citation>
    <scope>NUCLEOTIDE SEQUENCE</scope>
    <source>
        <tissue evidence="1">Leaf</tissue>
    </source>
</reference>
<dbReference type="GO" id="GO:0004722">
    <property type="term" value="F:protein serine/threonine phosphatase activity"/>
    <property type="evidence" value="ECO:0007669"/>
    <property type="project" value="InterPro"/>
</dbReference>
<dbReference type="InterPro" id="IPR029052">
    <property type="entry name" value="Metallo-depent_PP-like"/>
</dbReference>
<dbReference type="EMBL" id="GGEC01016187">
    <property type="protein sequence ID" value="MBW96670.1"/>
    <property type="molecule type" value="Transcribed_RNA"/>
</dbReference>